<gene>
    <name evidence="2" type="ORF">Fcan01_26248</name>
</gene>
<organism evidence="2 3">
    <name type="scientific">Folsomia candida</name>
    <name type="common">Springtail</name>
    <dbReference type="NCBI Taxonomy" id="158441"/>
    <lineage>
        <taxon>Eukaryota</taxon>
        <taxon>Metazoa</taxon>
        <taxon>Ecdysozoa</taxon>
        <taxon>Arthropoda</taxon>
        <taxon>Hexapoda</taxon>
        <taxon>Collembola</taxon>
        <taxon>Entomobryomorpha</taxon>
        <taxon>Isotomoidea</taxon>
        <taxon>Isotomidae</taxon>
        <taxon>Proisotominae</taxon>
        <taxon>Folsomia</taxon>
    </lineage>
</organism>
<reference evidence="2 3" key="1">
    <citation type="submission" date="2015-12" db="EMBL/GenBank/DDBJ databases">
        <title>The genome of Folsomia candida.</title>
        <authorList>
            <person name="Faddeeva A."/>
            <person name="Derks M.F."/>
            <person name="Anvar Y."/>
            <person name="Smit S."/>
            <person name="Van Straalen N."/>
            <person name="Roelofs D."/>
        </authorList>
    </citation>
    <scope>NUCLEOTIDE SEQUENCE [LARGE SCALE GENOMIC DNA]</scope>
    <source>
        <strain evidence="2 3">VU population</strain>
        <tissue evidence="2">Whole body</tissue>
    </source>
</reference>
<dbReference type="AlphaFoldDB" id="A0A226D132"/>
<protein>
    <submittedName>
        <fullName evidence="2">Uncharacterized protein</fullName>
    </submittedName>
</protein>
<feature type="region of interest" description="Disordered" evidence="1">
    <location>
        <begin position="140"/>
        <end position="199"/>
    </location>
</feature>
<keyword evidence="3" id="KW-1185">Reference proteome</keyword>
<comment type="caution">
    <text evidence="2">The sequence shown here is derived from an EMBL/GenBank/DDBJ whole genome shotgun (WGS) entry which is preliminary data.</text>
</comment>
<evidence type="ECO:0000313" key="3">
    <source>
        <dbReference type="Proteomes" id="UP000198287"/>
    </source>
</evidence>
<feature type="compositionally biased region" description="Polar residues" evidence="1">
    <location>
        <begin position="142"/>
        <end position="158"/>
    </location>
</feature>
<evidence type="ECO:0000256" key="1">
    <source>
        <dbReference type="SAM" id="MobiDB-lite"/>
    </source>
</evidence>
<evidence type="ECO:0000313" key="2">
    <source>
        <dbReference type="EMBL" id="OXA38919.1"/>
    </source>
</evidence>
<dbReference type="EMBL" id="LNIX01000042">
    <property type="protein sequence ID" value="OXA38919.1"/>
    <property type="molecule type" value="Genomic_DNA"/>
</dbReference>
<dbReference type="Proteomes" id="UP000198287">
    <property type="component" value="Unassembled WGS sequence"/>
</dbReference>
<proteinExistence type="predicted"/>
<sequence>MDKTIIDLMAFALGESDLEQDLQMDVEDSNFEEGARFALSDENPNLGLMTSEIAHPPIPPSPSFSSSLGDFSFLALDSSIFSLDSKEISKCLSATPTANGTALNETTTLNVSQFALSETNVFVEEGSLRASLPSTAIPLSADDSSTIGQQDFSAQSTPQLPPANNLKKRGRKPKPKDGTIGNKPLKTRKKYMLPPTDPNYHAKDVKNARQAKFNRDQKKQLYVNTANENANLKETIAAKDELIIQLQEHLVQERGLRRAMQDNLSTIKAAFAQNYDQLKSFKILLDSSSNGENKSDQKDVVS</sequence>
<name>A0A226D132_FOLCA</name>
<accession>A0A226D132</accession>